<sequence>MGLGLPISSEILKLHGFEYGVNSSLGKETEFYFIIPNKFIIKCDNPMEKVPE</sequence>
<dbReference type="InterPro" id="IPR036890">
    <property type="entry name" value="HATPase_C_sf"/>
</dbReference>
<gene>
    <name evidence="1" type="ORF">SDC9_195489</name>
</gene>
<proteinExistence type="predicted"/>
<comment type="caution">
    <text evidence="1">The sequence shown here is derived from an EMBL/GenBank/DDBJ whole genome shotgun (WGS) entry which is preliminary data.</text>
</comment>
<name>A0A645I962_9ZZZZ</name>
<reference evidence="1" key="1">
    <citation type="submission" date="2019-08" db="EMBL/GenBank/DDBJ databases">
        <authorList>
            <person name="Kucharzyk K."/>
            <person name="Murdoch R.W."/>
            <person name="Higgins S."/>
            <person name="Loffler F."/>
        </authorList>
    </citation>
    <scope>NUCLEOTIDE SEQUENCE</scope>
</reference>
<protein>
    <recommendedName>
        <fullName evidence="2">Histidine kinase/HSP90-like ATPase domain-containing protein</fullName>
    </recommendedName>
</protein>
<organism evidence="1">
    <name type="scientific">bioreactor metagenome</name>
    <dbReference type="NCBI Taxonomy" id="1076179"/>
    <lineage>
        <taxon>unclassified sequences</taxon>
        <taxon>metagenomes</taxon>
        <taxon>ecological metagenomes</taxon>
    </lineage>
</organism>
<dbReference type="SUPFAM" id="SSF55874">
    <property type="entry name" value="ATPase domain of HSP90 chaperone/DNA topoisomerase II/histidine kinase"/>
    <property type="match status" value="1"/>
</dbReference>
<accession>A0A645I962</accession>
<evidence type="ECO:0000313" key="1">
    <source>
        <dbReference type="EMBL" id="MPN47885.1"/>
    </source>
</evidence>
<evidence type="ECO:0008006" key="2">
    <source>
        <dbReference type="Google" id="ProtNLM"/>
    </source>
</evidence>
<dbReference type="EMBL" id="VSSQ01109726">
    <property type="protein sequence ID" value="MPN47885.1"/>
    <property type="molecule type" value="Genomic_DNA"/>
</dbReference>
<dbReference type="Gene3D" id="3.30.565.10">
    <property type="entry name" value="Histidine kinase-like ATPase, C-terminal domain"/>
    <property type="match status" value="1"/>
</dbReference>
<dbReference type="AlphaFoldDB" id="A0A645I962"/>